<feature type="compositionally biased region" description="Acidic residues" evidence="1">
    <location>
        <begin position="106"/>
        <end position="118"/>
    </location>
</feature>
<dbReference type="AlphaFoldDB" id="A0A084WMU9"/>
<dbReference type="EMBL" id="KE525352">
    <property type="protein sequence ID" value="KFB51543.1"/>
    <property type="molecule type" value="Genomic_DNA"/>
</dbReference>
<organism evidence="2">
    <name type="scientific">Anopheles sinensis</name>
    <name type="common">Mosquito</name>
    <dbReference type="NCBI Taxonomy" id="74873"/>
    <lineage>
        <taxon>Eukaryota</taxon>
        <taxon>Metazoa</taxon>
        <taxon>Ecdysozoa</taxon>
        <taxon>Arthropoda</taxon>
        <taxon>Hexapoda</taxon>
        <taxon>Insecta</taxon>
        <taxon>Pterygota</taxon>
        <taxon>Neoptera</taxon>
        <taxon>Endopterygota</taxon>
        <taxon>Diptera</taxon>
        <taxon>Nematocera</taxon>
        <taxon>Culicoidea</taxon>
        <taxon>Culicidae</taxon>
        <taxon>Anophelinae</taxon>
        <taxon>Anopheles</taxon>
    </lineage>
</organism>
<evidence type="ECO:0000256" key="1">
    <source>
        <dbReference type="SAM" id="MobiDB-lite"/>
    </source>
</evidence>
<dbReference type="Proteomes" id="UP000030765">
    <property type="component" value="Unassembled WGS sequence"/>
</dbReference>
<sequence>MRSNPGSKRAPDNRPFSFFTTENKQTISTNWLPEGEAKLGPGGRENLAAWHLRGVDKIAVDLDHRSPRASYGNGNPFPLELTCRSGWRDNDIEFLVNASPCHMPNDDDDDDGDSDESL</sequence>
<feature type="region of interest" description="Disordered" evidence="1">
    <location>
        <begin position="1"/>
        <end position="25"/>
    </location>
</feature>
<proteinExistence type="predicted"/>
<gene>
    <name evidence="2" type="ORF">ZHAS_00019607</name>
</gene>
<name>A0A084WMU9_ANOSI</name>
<reference evidence="3" key="2">
    <citation type="submission" date="2020-05" db="UniProtKB">
        <authorList>
            <consortium name="EnsemblMetazoa"/>
        </authorList>
    </citation>
    <scope>IDENTIFICATION</scope>
</reference>
<feature type="region of interest" description="Disordered" evidence="1">
    <location>
        <begin position="98"/>
        <end position="118"/>
    </location>
</feature>
<keyword evidence="4" id="KW-1185">Reference proteome</keyword>
<dbReference type="EMBL" id="ATLV01024516">
    <property type="status" value="NOT_ANNOTATED_CDS"/>
    <property type="molecule type" value="Genomic_DNA"/>
</dbReference>
<protein>
    <submittedName>
        <fullName evidence="2 3">Uncharacterized protein</fullName>
    </submittedName>
</protein>
<evidence type="ECO:0000313" key="3">
    <source>
        <dbReference type="EnsemblMetazoa" id="ASIC019607-PA"/>
    </source>
</evidence>
<evidence type="ECO:0000313" key="2">
    <source>
        <dbReference type="EMBL" id="KFB51543.1"/>
    </source>
</evidence>
<dbReference type="EnsemblMetazoa" id="ASIC019607-RA">
    <property type="protein sequence ID" value="ASIC019607-PA"/>
    <property type="gene ID" value="ASIC019607"/>
</dbReference>
<dbReference type="VEuPathDB" id="VectorBase:ASIC019607"/>
<evidence type="ECO:0000313" key="4">
    <source>
        <dbReference type="Proteomes" id="UP000030765"/>
    </source>
</evidence>
<reference evidence="2 4" key="1">
    <citation type="journal article" date="2014" name="BMC Genomics">
        <title>Genome sequence of Anopheles sinensis provides insight into genetics basis of mosquito competence for malaria parasites.</title>
        <authorList>
            <person name="Zhou D."/>
            <person name="Zhang D."/>
            <person name="Ding G."/>
            <person name="Shi L."/>
            <person name="Hou Q."/>
            <person name="Ye Y."/>
            <person name="Xu Y."/>
            <person name="Zhou H."/>
            <person name="Xiong C."/>
            <person name="Li S."/>
            <person name="Yu J."/>
            <person name="Hong S."/>
            <person name="Yu X."/>
            <person name="Zou P."/>
            <person name="Chen C."/>
            <person name="Chang X."/>
            <person name="Wang W."/>
            <person name="Lv Y."/>
            <person name="Sun Y."/>
            <person name="Ma L."/>
            <person name="Shen B."/>
            <person name="Zhu C."/>
        </authorList>
    </citation>
    <scope>NUCLEOTIDE SEQUENCE [LARGE SCALE GENOMIC DNA]</scope>
</reference>
<accession>A0A084WMU9</accession>